<dbReference type="EMBL" id="OX365700">
    <property type="protein sequence ID" value="CAI4033945.1"/>
    <property type="molecule type" value="Genomic_DNA"/>
</dbReference>
<dbReference type="SUPFAM" id="SSF56954">
    <property type="entry name" value="Outer membrane efflux proteins (OEP)"/>
    <property type="match status" value="1"/>
</dbReference>
<dbReference type="PANTHER" id="PTHR30026">
    <property type="entry name" value="OUTER MEMBRANE PROTEIN TOLC"/>
    <property type="match status" value="1"/>
</dbReference>
<comment type="similarity">
    <text evidence="2">Belongs to the outer membrane factor (OMF) (TC 1.B.17) family.</text>
</comment>
<dbReference type="Gene3D" id="1.20.1600.10">
    <property type="entry name" value="Outer membrane efflux proteins (OEP)"/>
    <property type="match status" value="1"/>
</dbReference>
<keyword evidence="6" id="KW-0472">Membrane</keyword>
<dbReference type="InterPro" id="IPR051906">
    <property type="entry name" value="TolC-like"/>
</dbReference>
<feature type="coiled-coil region" evidence="8">
    <location>
        <begin position="356"/>
        <end position="411"/>
    </location>
</feature>
<keyword evidence="3" id="KW-0813">Transport</keyword>
<dbReference type="GO" id="GO:0009279">
    <property type="term" value="C:cell outer membrane"/>
    <property type="evidence" value="ECO:0007669"/>
    <property type="project" value="UniProtKB-SubCell"/>
</dbReference>
<gene>
    <name evidence="9" type="ORF">DNFV4_04387</name>
</gene>
<dbReference type="GO" id="GO:0015288">
    <property type="term" value="F:porin activity"/>
    <property type="evidence" value="ECO:0007669"/>
    <property type="project" value="TreeGrafter"/>
</dbReference>
<dbReference type="GO" id="GO:0015562">
    <property type="term" value="F:efflux transmembrane transporter activity"/>
    <property type="evidence" value="ECO:0007669"/>
    <property type="project" value="InterPro"/>
</dbReference>
<name>A0AA86T828_9BACT</name>
<comment type="subcellular location">
    <subcellularLocation>
        <location evidence="1">Cell outer membrane</location>
    </subcellularLocation>
</comment>
<protein>
    <submittedName>
        <fullName evidence="9">TolC family protein</fullName>
    </submittedName>
</protein>
<keyword evidence="4" id="KW-1134">Transmembrane beta strand</keyword>
<evidence type="ECO:0000256" key="2">
    <source>
        <dbReference type="ARBA" id="ARBA00007613"/>
    </source>
</evidence>
<keyword evidence="5" id="KW-0812">Transmembrane</keyword>
<dbReference type="Pfam" id="PF02321">
    <property type="entry name" value="OEP"/>
    <property type="match status" value="2"/>
</dbReference>
<evidence type="ECO:0000256" key="1">
    <source>
        <dbReference type="ARBA" id="ARBA00004442"/>
    </source>
</evidence>
<proteinExistence type="inferred from homology"/>
<dbReference type="PANTHER" id="PTHR30026:SF21">
    <property type="entry name" value="SLR1270 PROTEIN"/>
    <property type="match status" value="1"/>
</dbReference>
<dbReference type="KEGG" id="nti:DNFV4_04387"/>
<evidence type="ECO:0000256" key="5">
    <source>
        <dbReference type="ARBA" id="ARBA00022692"/>
    </source>
</evidence>
<dbReference type="InterPro" id="IPR003423">
    <property type="entry name" value="OMP_efflux"/>
</dbReference>
<reference evidence="9" key="1">
    <citation type="submission" date="2022-10" db="EMBL/GenBank/DDBJ databases">
        <authorList>
            <person name="Koch H."/>
        </authorList>
    </citation>
    <scope>NUCLEOTIDE SEQUENCE</scope>
    <source>
        <strain evidence="9">DNF</strain>
    </source>
</reference>
<evidence type="ECO:0000313" key="10">
    <source>
        <dbReference type="Proteomes" id="UP001179121"/>
    </source>
</evidence>
<evidence type="ECO:0000256" key="6">
    <source>
        <dbReference type="ARBA" id="ARBA00023136"/>
    </source>
</evidence>
<keyword evidence="7" id="KW-0998">Cell outer membrane</keyword>
<keyword evidence="8" id="KW-0175">Coiled coil</keyword>
<dbReference type="PIRSF" id="PIRSF001892">
    <property type="entry name" value="CyaE"/>
    <property type="match status" value="1"/>
</dbReference>
<evidence type="ECO:0000256" key="7">
    <source>
        <dbReference type="ARBA" id="ARBA00023237"/>
    </source>
</evidence>
<evidence type="ECO:0000256" key="3">
    <source>
        <dbReference type="ARBA" id="ARBA00022448"/>
    </source>
</evidence>
<accession>A0AA86T828</accession>
<evidence type="ECO:0000256" key="4">
    <source>
        <dbReference type="ARBA" id="ARBA00022452"/>
    </source>
</evidence>
<sequence length="466" mass="50711">MVRHRTAASTGWSVGRVAQVLCFGGALVVWNIAVVLPAGEAAAQAARAVTLEEALDLASQHSPVLRASRQELHSAEAQQEIAKAAYLPKLDAIEAWTNTNNPAQSFAIQLNQGRFTQAGFDINTLNRPGSIENYRSALNLVQPIYNGGREQLGVKIAELGHQASTEGYEHARQRVFFTVTRGYYDLALAKAVRKVATDAVQIAEANARQIAARYKSGATVKSDLLQADVRLAGLREESIRAEQMLHITAVALQHAIGLNEAVDTADSLSQGTVADQRLEAVIARALDTRPDYRMMAAELRKAQMTTKLSKSSYLPNLNLQGSFENNSTFPLGPNGQSNYGAFGMFSVNLFNGLSDAAHVRKARAQEEKAREQLEAKRREIEVEVVEAYYGVAAAKERIAVSESAVAQAEENLRIIGNRYQSGIAPVLDLLTAELVLNQAKQNRLRSFYDLKVGQARLALVSGEGRS</sequence>
<dbReference type="AlphaFoldDB" id="A0AA86T828"/>
<dbReference type="InterPro" id="IPR028351">
    <property type="entry name" value="CyaE"/>
</dbReference>
<keyword evidence="10" id="KW-1185">Reference proteome</keyword>
<dbReference type="GO" id="GO:1990281">
    <property type="term" value="C:efflux pump complex"/>
    <property type="evidence" value="ECO:0007669"/>
    <property type="project" value="TreeGrafter"/>
</dbReference>
<dbReference type="RefSeq" id="WP_289271368.1">
    <property type="nucleotide sequence ID" value="NZ_OX365700.1"/>
</dbReference>
<organism evidence="9 10">
    <name type="scientific">Nitrospira tepida</name>
    <dbReference type="NCBI Taxonomy" id="2973512"/>
    <lineage>
        <taxon>Bacteria</taxon>
        <taxon>Pseudomonadati</taxon>
        <taxon>Nitrospirota</taxon>
        <taxon>Nitrospiria</taxon>
        <taxon>Nitrospirales</taxon>
        <taxon>Nitrospiraceae</taxon>
        <taxon>Nitrospira</taxon>
    </lineage>
</organism>
<evidence type="ECO:0000313" key="9">
    <source>
        <dbReference type="EMBL" id="CAI4033945.1"/>
    </source>
</evidence>
<evidence type="ECO:0000256" key="8">
    <source>
        <dbReference type="SAM" id="Coils"/>
    </source>
</evidence>
<dbReference type="Proteomes" id="UP001179121">
    <property type="component" value="Chromosome"/>
</dbReference>